<sequence length="98" mass="11024">MEIDEKIASQYTPTVFHKALTMFVESNKELVKGLQANDEDEEFKTLHKLKGGANMLGLKQIGKYIELAEADPLNKAHIEAIRTEFENIVAYSLQNSPS</sequence>
<organism evidence="3 4">
    <name type="scientific">Lishizhenia tianjinensis</name>
    <dbReference type="NCBI Taxonomy" id="477690"/>
    <lineage>
        <taxon>Bacteria</taxon>
        <taxon>Pseudomonadati</taxon>
        <taxon>Bacteroidota</taxon>
        <taxon>Flavobacteriia</taxon>
        <taxon>Flavobacteriales</taxon>
        <taxon>Crocinitomicaceae</taxon>
        <taxon>Lishizhenia</taxon>
    </lineage>
</organism>
<proteinExistence type="predicted"/>
<dbReference type="GO" id="GO:0004672">
    <property type="term" value="F:protein kinase activity"/>
    <property type="evidence" value="ECO:0007669"/>
    <property type="project" value="UniProtKB-ARBA"/>
</dbReference>
<feature type="domain" description="HPt" evidence="2">
    <location>
        <begin position="8"/>
        <end position="98"/>
    </location>
</feature>
<dbReference type="InterPro" id="IPR008207">
    <property type="entry name" value="Sig_transdc_His_kin_Hpt_dom"/>
</dbReference>
<dbReference type="Proteomes" id="UP000236454">
    <property type="component" value="Unassembled WGS sequence"/>
</dbReference>
<keyword evidence="4" id="KW-1185">Reference proteome</keyword>
<reference evidence="3 4" key="1">
    <citation type="submission" date="2016-10" db="EMBL/GenBank/DDBJ databases">
        <authorList>
            <person name="de Groot N.N."/>
        </authorList>
    </citation>
    <scope>NUCLEOTIDE SEQUENCE [LARGE SCALE GENOMIC DNA]</scope>
    <source>
        <strain evidence="3 4">CGMCC 1.7005</strain>
    </source>
</reference>
<dbReference type="STRING" id="477690.SAMN05216474_2386"/>
<evidence type="ECO:0000313" key="3">
    <source>
        <dbReference type="EMBL" id="SFT79764.1"/>
    </source>
</evidence>
<dbReference type="PROSITE" id="PS50894">
    <property type="entry name" value="HPT"/>
    <property type="match status" value="1"/>
</dbReference>
<feature type="modified residue" description="Phosphohistidine" evidence="1">
    <location>
        <position position="47"/>
    </location>
</feature>
<gene>
    <name evidence="3" type="ORF">SAMN05216474_2386</name>
</gene>
<evidence type="ECO:0000259" key="2">
    <source>
        <dbReference type="PROSITE" id="PS50894"/>
    </source>
</evidence>
<evidence type="ECO:0000313" key="4">
    <source>
        <dbReference type="Proteomes" id="UP000236454"/>
    </source>
</evidence>
<dbReference type="AlphaFoldDB" id="A0A1I7AXU3"/>
<evidence type="ECO:0000256" key="1">
    <source>
        <dbReference type="PROSITE-ProRule" id="PRU00110"/>
    </source>
</evidence>
<dbReference type="RefSeq" id="WP_090250192.1">
    <property type="nucleotide sequence ID" value="NZ_FPAS01000004.1"/>
</dbReference>
<keyword evidence="1" id="KW-0597">Phosphoprotein</keyword>
<dbReference type="Gene3D" id="1.20.120.160">
    <property type="entry name" value="HPT domain"/>
    <property type="match status" value="1"/>
</dbReference>
<dbReference type="SUPFAM" id="SSF47226">
    <property type="entry name" value="Histidine-containing phosphotransfer domain, HPT domain"/>
    <property type="match status" value="1"/>
</dbReference>
<dbReference type="GO" id="GO:0000160">
    <property type="term" value="P:phosphorelay signal transduction system"/>
    <property type="evidence" value="ECO:0007669"/>
    <property type="project" value="InterPro"/>
</dbReference>
<name>A0A1I7AXU3_9FLAO</name>
<dbReference type="Pfam" id="PF01627">
    <property type="entry name" value="Hpt"/>
    <property type="match status" value="1"/>
</dbReference>
<accession>A0A1I7AXU3</accession>
<dbReference type="InterPro" id="IPR036641">
    <property type="entry name" value="HPT_dom_sf"/>
</dbReference>
<protein>
    <submittedName>
        <fullName evidence="3">Hpt domain-containing protein</fullName>
    </submittedName>
</protein>
<dbReference type="EMBL" id="FPAS01000004">
    <property type="protein sequence ID" value="SFT79764.1"/>
    <property type="molecule type" value="Genomic_DNA"/>
</dbReference>